<gene>
    <name evidence="2" type="ORF">H9926_13325</name>
</gene>
<organism evidence="2 3">
    <name type="scientific">Candidatus Eisenbergiella intestinigallinarum</name>
    <dbReference type="NCBI Taxonomy" id="2838549"/>
    <lineage>
        <taxon>Bacteria</taxon>
        <taxon>Bacillati</taxon>
        <taxon>Bacillota</taxon>
        <taxon>Clostridia</taxon>
        <taxon>Lachnospirales</taxon>
        <taxon>Lachnospiraceae</taxon>
        <taxon>Eisenbergiella</taxon>
    </lineage>
</organism>
<evidence type="ECO:0000259" key="1">
    <source>
        <dbReference type="Pfam" id="PF04545"/>
    </source>
</evidence>
<sequence length="169" mass="20183">MKYAPKKVFIIKDGGYQELTYEAYCALCESDSSYKDKRFIPLHGMLMEVTEDDFKEFYRNQRRQKYLEERSINNQDISIDMLPTQEFRDRDVLFDSDQDVAEKVLNNIFLDKLREVLPLLDAEDQKLLWLRHGQELSEQKLGEIYGVSQQAISKRLRKLYDKIKKMIEI</sequence>
<dbReference type="AlphaFoldDB" id="A0A9D2QK54"/>
<dbReference type="EMBL" id="DWVS01000344">
    <property type="protein sequence ID" value="HJC88981.1"/>
    <property type="molecule type" value="Genomic_DNA"/>
</dbReference>
<dbReference type="GO" id="GO:0003700">
    <property type="term" value="F:DNA-binding transcription factor activity"/>
    <property type="evidence" value="ECO:0007669"/>
    <property type="project" value="InterPro"/>
</dbReference>
<dbReference type="Proteomes" id="UP000823922">
    <property type="component" value="Unassembled WGS sequence"/>
</dbReference>
<evidence type="ECO:0000313" key="2">
    <source>
        <dbReference type="EMBL" id="HJC88981.1"/>
    </source>
</evidence>
<dbReference type="GO" id="GO:0006352">
    <property type="term" value="P:DNA-templated transcription initiation"/>
    <property type="evidence" value="ECO:0007669"/>
    <property type="project" value="InterPro"/>
</dbReference>
<dbReference type="SUPFAM" id="SSF88659">
    <property type="entry name" value="Sigma3 and sigma4 domains of RNA polymerase sigma factors"/>
    <property type="match status" value="1"/>
</dbReference>
<dbReference type="InterPro" id="IPR013324">
    <property type="entry name" value="RNA_pol_sigma_r3/r4-like"/>
</dbReference>
<protein>
    <submittedName>
        <fullName evidence="2">Sigma-70 family RNA polymerase sigma factor</fullName>
    </submittedName>
</protein>
<comment type="caution">
    <text evidence="2">The sequence shown here is derived from an EMBL/GenBank/DDBJ whole genome shotgun (WGS) entry which is preliminary data.</text>
</comment>
<dbReference type="InterPro" id="IPR014284">
    <property type="entry name" value="RNA_pol_sigma-70_dom"/>
</dbReference>
<dbReference type="Pfam" id="PF04545">
    <property type="entry name" value="Sigma70_r4"/>
    <property type="match status" value="1"/>
</dbReference>
<name>A0A9D2QK54_9FIRM</name>
<dbReference type="Gene3D" id="1.20.140.160">
    <property type="match status" value="1"/>
</dbReference>
<dbReference type="InterPro" id="IPR007630">
    <property type="entry name" value="RNA_pol_sigma70_r4"/>
</dbReference>
<reference evidence="2" key="1">
    <citation type="journal article" date="2021" name="PeerJ">
        <title>Extensive microbial diversity within the chicken gut microbiome revealed by metagenomics and culture.</title>
        <authorList>
            <person name="Gilroy R."/>
            <person name="Ravi A."/>
            <person name="Getino M."/>
            <person name="Pursley I."/>
            <person name="Horton D.L."/>
            <person name="Alikhan N.F."/>
            <person name="Baker D."/>
            <person name="Gharbi K."/>
            <person name="Hall N."/>
            <person name="Watson M."/>
            <person name="Adriaenssens E.M."/>
            <person name="Foster-Nyarko E."/>
            <person name="Jarju S."/>
            <person name="Secka A."/>
            <person name="Antonio M."/>
            <person name="Oren A."/>
            <person name="Chaudhuri R.R."/>
            <person name="La Ragione R."/>
            <person name="Hildebrand F."/>
            <person name="Pallen M.J."/>
        </authorList>
    </citation>
    <scope>NUCLEOTIDE SEQUENCE</scope>
    <source>
        <strain evidence="2">ChiBcec1-1630</strain>
    </source>
</reference>
<feature type="domain" description="RNA polymerase sigma-70 region 4" evidence="1">
    <location>
        <begin position="118"/>
        <end position="165"/>
    </location>
</feature>
<reference evidence="2" key="2">
    <citation type="submission" date="2021-04" db="EMBL/GenBank/DDBJ databases">
        <authorList>
            <person name="Gilroy R."/>
        </authorList>
    </citation>
    <scope>NUCLEOTIDE SEQUENCE</scope>
    <source>
        <strain evidence="2">ChiBcec1-1630</strain>
    </source>
</reference>
<dbReference type="NCBIfam" id="TIGR02937">
    <property type="entry name" value="sigma70-ECF"/>
    <property type="match status" value="1"/>
</dbReference>
<proteinExistence type="predicted"/>
<evidence type="ECO:0000313" key="3">
    <source>
        <dbReference type="Proteomes" id="UP000823922"/>
    </source>
</evidence>
<accession>A0A9D2QK54</accession>